<organism evidence="1 2">
    <name type="scientific">Pristionchus fissidentatus</name>
    <dbReference type="NCBI Taxonomy" id="1538716"/>
    <lineage>
        <taxon>Eukaryota</taxon>
        <taxon>Metazoa</taxon>
        <taxon>Ecdysozoa</taxon>
        <taxon>Nematoda</taxon>
        <taxon>Chromadorea</taxon>
        <taxon>Rhabditida</taxon>
        <taxon>Rhabditina</taxon>
        <taxon>Diplogasteromorpha</taxon>
        <taxon>Diplogasteroidea</taxon>
        <taxon>Neodiplogasteridae</taxon>
        <taxon>Pristionchus</taxon>
    </lineage>
</organism>
<dbReference type="AlphaFoldDB" id="A0AAV5W517"/>
<dbReference type="Proteomes" id="UP001432322">
    <property type="component" value="Unassembled WGS sequence"/>
</dbReference>
<keyword evidence="2" id="KW-1185">Reference proteome</keyword>
<dbReference type="InterPro" id="IPR012674">
    <property type="entry name" value="Calycin"/>
</dbReference>
<name>A0AAV5W517_9BILA</name>
<comment type="caution">
    <text evidence="1">The sequence shown here is derived from an EMBL/GenBank/DDBJ whole genome shotgun (WGS) entry which is preliminary data.</text>
</comment>
<evidence type="ECO:0000313" key="2">
    <source>
        <dbReference type="Proteomes" id="UP001432322"/>
    </source>
</evidence>
<protein>
    <submittedName>
        <fullName evidence="1">Uncharacterized protein</fullName>
    </submittedName>
</protein>
<gene>
    <name evidence="1" type="ORF">PFISCL1PPCAC_18137</name>
</gene>
<dbReference type="SUPFAM" id="SSF50814">
    <property type="entry name" value="Lipocalins"/>
    <property type="match status" value="1"/>
</dbReference>
<accession>A0AAV5W517</accession>
<dbReference type="EMBL" id="BTSY01000005">
    <property type="protein sequence ID" value="GMT26840.1"/>
    <property type="molecule type" value="Genomic_DNA"/>
</dbReference>
<sequence length="70" mass="8161">KGFEELLASRNIPWVLRKMILLATETIKFTNLGDARWETEHQMLTNKAKYAFCLGEEFITRGMDGFDHKV</sequence>
<evidence type="ECO:0000313" key="1">
    <source>
        <dbReference type="EMBL" id="GMT26840.1"/>
    </source>
</evidence>
<reference evidence="1" key="1">
    <citation type="submission" date="2023-10" db="EMBL/GenBank/DDBJ databases">
        <title>Genome assembly of Pristionchus species.</title>
        <authorList>
            <person name="Yoshida K."/>
            <person name="Sommer R.J."/>
        </authorList>
    </citation>
    <scope>NUCLEOTIDE SEQUENCE</scope>
    <source>
        <strain evidence="1">RS5133</strain>
    </source>
</reference>
<proteinExistence type="predicted"/>
<feature type="non-terminal residue" evidence="1">
    <location>
        <position position="70"/>
    </location>
</feature>
<feature type="non-terminal residue" evidence="1">
    <location>
        <position position="1"/>
    </location>
</feature>
<dbReference type="Gene3D" id="2.40.128.20">
    <property type="match status" value="1"/>
</dbReference>